<organism evidence="1 2">
    <name type="scientific">Stephania cephalantha</name>
    <dbReference type="NCBI Taxonomy" id="152367"/>
    <lineage>
        <taxon>Eukaryota</taxon>
        <taxon>Viridiplantae</taxon>
        <taxon>Streptophyta</taxon>
        <taxon>Embryophyta</taxon>
        <taxon>Tracheophyta</taxon>
        <taxon>Spermatophyta</taxon>
        <taxon>Magnoliopsida</taxon>
        <taxon>Ranunculales</taxon>
        <taxon>Menispermaceae</taxon>
        <taxon>Menispermoideae</taxon>
        <taxon>Cissampelideae</taxon>
        <taxon>Stephania</taxon>
    </lineage>
</organism>
<protein>
    <submittedName>
        <fullName evidence="1">Uncharacterized protein</fullName>
    </submittedName>
</protein>
<comment type="caution">
    <text evidence="1">The sequence shown here is derived from an EMBL/GenBank/DDBJ whole genome shotgun (WGS) entry which is preliminary data.</text>
</comment>
<gene>
    <name evidence="1" type="ORF">Scep_010986</name>
</gene>
<dbReference type="EMBL" id="JBBNAG010000004">
    <property type="protein sequence ID" value="KAK9141305.1"/>
    <property type="molecule type" value="Genomic_DNA"/>
</dbReference>
<evidence type="ECO:0000313" key="1">
    <source>
        <dbReference type="EMBL" id="KAK9141305.1"/>
    </source>
</evidence>
<reference evidence="1 2" key="1">
    <citation type="submission" date="2024-01" db="EMBL/GenBank/DDBJ databases">
        <title>Genome assemblies of Stephania.</title>
        <authorList>
            <person name="Yang L."/>
        </authorList>
    </citation>
    <scope>NUCLEOTIDE SEQUENCE [LARGE SCALE GENOMIC DNA]</scope>
    <source>
        <strain evidence="1">JXDWG</strain>
        <tissue evidence="1">Leaf</tissue>
    </source>
</reference>
<accession>A0AAP0JX67</accession>
<dbReference type="AlphaFoldDB" id="A0AAP0JX67"/>
<proteinExistence type="predicted"/>
<evidence type="ECO:0000313" key="2">
    <source>
        <dbReference type="Proteomes" id="UP001419268"/>
    </source>
</evidence>
<dbReference type="Proteomes" id="UP001419268">
    <property type="component" value="Unassembled WGS sequence"/>
</dbReference>
<keyword evidence="2" id="KW-1185">Reference proteome</keyword>
<sequence length="56" mass="6051">MLSAASYSSGKGLVIGSHRRPDVDHLDLACVSLYISCGRRAAAIGETERGEYQRLL</sequence>
<name>A0AAP0JX67_9MAGN</name>